<reference evidence="1" key="1">
    <citation type="submission" date="2021-06" db="EMBL/GenBank/DDBJ databases">
        <authorList>
            <person name="Hodson N. C."/>
            <person name="Mongue J. A."/>
            <person name="Jaron S. K."/>
        </authorList>
    </citation>
    <scope>NUCLEOTIDE SEQUENCE</scope>
</reference>
<dbReference type="Proteomes" id="UP000708208">
    <property type="component" value="Unassembled WGS sequence"/>
</dbReference>
<accession>A0A8J2KZT8</accession>
<comment type="caution">
    <text evidence="1">The sequence shown here is derived from an EMBL/GenBank/DDBJ whole genome shotgun (WGS) entry which is preliminary data.</text>
</comment>
<sequence>MDAIRQDAIESQDLTHNSRGIGKDVFAIIGLIEKKGLAVPVETQLAAITPTTTLPKGNNGTYSASKDPEPLLRFKGLLTPERVLIVLRLHLRRGDVLLRPSSSFYKPTTTSSSKGATTQSNKLKTTQSYSALAAKVHTKQQDSSFVQQNRNFFYIRNL</sequence>
<evidence type="ECO:0000313" key="2">
    <source>
        <dbReference type="Proteomes" id="UP000708208"/>
    </source>
</evidence>
<dbReference type="EMBL" id="CAJVCH010539424">
    <property type="protein sequence ID" value="CAG7826337.1"/>
    <property type="molecule type" value="Genomic_DNA"/>
</dbReference>
<protein>
    <submittedName>
        <fullName evidence="1">Uncharacterized protein</fullName>
    </submittedName>
</protein>
<organism evidence="1 2">
    <name type="scientific">Allacma fusca</name>
    <dbReference type="NCBI Taxonomy" id="39272"/>
    <lineage>
        <taxon>Eukaryota</taxon>
        <taxon>Metazoa</taxon>
        <taxon>Ecdysozoa</taxon>
        <taxon>Arthropoda</taxon>
        <taxon>Hexapoda</taxon>
        <taxon>Collembola</taxon>
        <taxon>Symphypleona</taxon>
        <taxon>Sminthuridae</taxon>
        <taxon>Allacma</taxon>
    </lineage>
</organism>
<keyword evidence="2" id="KW-1185">Reference proteome</keyword>
<gene>
    <name evidence="1" type="ORF">AFUS01_LOCUS36393</name>
</gene>
<evidence type="ECO:0000313" key="1">
    <source>
        <dbReference type="EMBL" id="CAG7826337.1"/>
    </source>
</evidence>
<dbReference type="AlphaFoldDB" id="A0A8J2KZT8"/>
<proteinExistence type="predicted"/>
<name>A0A8J2KZT8_9HEXA</name>